<evidence type="ECO:0000313" key="4">
    <source>
        <dbReference type="Proteomes" id="UP000030854"/>
    </source>
</evidence>
<gene>
    <name evidence="3" type="ORF">EV44_g1334</name>
</gene>
<dbReference type="STRING" id="52586.A0A0B1P3R9"/>
<dbReference type="GO" id="GO:0009001">
    <property type="term" value="F:serine O-acetyltransferase activity"/>
    <property type="evidence" value="ECO:0007669"/>
    <property type="project" value="TreeGrafter"/>
</dbReference>
<keyword evidence="4" id="KW-1185">Reference proteome</keyword>
<dbReference type="HAMAP" id="MF_00296">
    <property type="entry name" value="MetX_acyltransf"/>
    <property type="match status" value="1"/>
</dbReference>
<dbReference type="GO" id="GO:0009086">
    <property type="term" value="P:methionine biosynthetic process"/>
    <property type="evidence" value="ECO:0007669"/>
    <property type="project" value="TreeGrafter"/>
</dbReference>
<dbReference type="GO" id="GO:0004414">
    <property type="term" value="F:homoserine O-acetyltransferase activity"/>
    <property type="evidence" value="ECO:0007669"/>
    <property type="project" value="TreeGrafter"/>
</dbReference>
<evidence type="ECO:0000256" key="1">
    <source>
        <dbReference type="ARBA" id="ARBA00006886"/>
    </source>
</evidence>
<keyword evidence="3" id="KW-0808">Transferase</keyword>
<dbReference type="OMA" id="HPILVMG"/>
<dbReference type="InterPro" id="IPR008220">
    <property type="entry name" value="HAT_MetX-like"/>
</dbReference>
<reference evidence="3 4" key="1">
    <citation type="journal article" date="2014" name="BMC Genomics">
        <title>Adaptive genomic structural variation in the grape powdery mildew pathogen, Erysiphe necator.</title>
        <authorList>
            <person name="Jones L."/>
            <person name="Riaz S."/>
            <person name="Morales-Cruz A."/>
            <person name="Amrine K.C."/>
            <person name="McGuire B."/>
            <person name="Gubler W.D."/>
            <person name="Walker M.A."/>
            <person name="Cantu D."/>
        </authorList>
    </citation>
    <scope>NUCLEOTIDE SEQUENCE [LARGE SCALE GENOMIC DNA]</scope>
    <source>
        <strain evidence="4">c</strain>
    </source>
</reference>
<proteinExistence type="inferred from homology"/>
<dbReference type="HOGENOM" id="CLU_028760_7_0_1"/>
<dbReference type="NCBIfam" id="TIGR01392">
    <property type="entry name" value="homoserO_Ac_trn"/>
    <property type="match status" value="1"/>
</dbReference>
<dbReference type="GO" id="GO:0006535">
    <property type="term" value="P:cysteine biosynthetic process from serine"/>
    <property type="evidence" value="ECO:0007669"/>
    <property type="project" value="TreeGrafter"/>
</dbReference>
<dbReference type="GO" id="GO:0009092">
    <property type="term" value="P:homoserine metabolic process"/>
    <property type="evidence" value="ECO:0007669"/>
    <property type="project" value="TreeGrafter"/>
</dbReference>
<evidence type="ECO:0000259" key="2">
    <source>
        <dbReference type="Pfam" id="PF00561"/>
    </source>
</evidence>
<dbReference type="InterPro" id="IPR000073">
    <property type="entry name" value="AB_hydrolase_1"/>
</dbReference>
<dbReference type="PANTHER" id="PTHR32268">
    <property type="entry name" value="HOMOSERINE O-ACETYLTRANSFERASE"/>
    <property type="match status" value="1"/>
</dbReference>
<comment type="caution">
    <text evidence="3">The sequence shown here is derived from an EMBL/GenBank/DDBJ whole genome shotgun (WGS) entry which is preliminary data.</text>
</comment>
<organism evidence="3 4">
    <name type="scientific">Uncinula necator</name>
    <name type="common">Grape powdery mildew</name>
    <dbReference type="NCBI Taxonomy" id="52586"/>
    <lineage>
        <taxon>Eukaryota</taxon>
        <taxon>Fungi</taxon>
        <taxon>Dikarya</taxon>
        <taxon>Ascomycota</taxon>
        <taxon>Pezizomycotina</taxon>
        <taxon>Leotiomycetes</taxon>
        <taxon>Erysiphales</taxon>
        <taxon>Erysiphaceae</taxon>
        <taxon>Erysiphe</taxon>
    </lineage>
</organism>
<dbReference type="Pfam" id="PF00561">
    <property type="entry name" value="Abhydrolase_1"/>
    <property type="match status" value="1"/>
</dbReference>
<dbReference type="Gene3D" id="3.40.50.1820">
    <property type="entry name" value="alpha/beta hydrolase"/>
    <property type="match status" value="1"/>
</dbReference>
<sequence>MSFPCLDAIETKNRLLKAHSLSSGPEPSYTSGETQIYTCQQSLLLDWGGNLPEFTIAYETWGEVNNDQSNVILLHTGLSASSHAHSTEKNSQLGWWENFIGSGKCLDTDKYFVICSNVLGGCHGSTGPGSIDPSDGQRYATRFPILTIQDIVRAQFRLLDHLGVKRLFASVGSSMGGMQSLAAGVLFPERIEKIVSISACTRSQPYSIAIRHTQRQVLMMDPNWNRGFYYGSVPPHVGMKLAREIATITYRSGPEWEQRFGRMRADPQKPPALCPDFLIETYLDHSGEKFCLDYDANSLLYLSKAMDLFDLGGASYAQKLVIENKCYEQKKFGLELPKSSYQEHLESSMDKNSVLLNSRTRTPPLDVVRALESLKEHNILVIGVESDILFPSWQQKEIVEALKLAGNTKVIYCELTEDVCPFGHDTFLLDVKNIGGNIQRFLG</sequence>
<protein>
    <submittedName>
        <fullName evidence="3">Putative homoserine o-acetyltransferase</fullName>
    </submittedName>
</protein>
<dbReference type="PIRSF" id="PIRSF000443">
    <property type="entry name" value="Homoser_Ac_trans"/>
    <property type="match status" value="1"/>
</dbReference>
<accession>A0A0B1P3R9</accession>
<dbReference type="GO" id="GO:0005739">
    <property type="term" value="C:mitochondrion"/>
    <property type="evidence" value="ECO:0007669"/>
    <property type="project" value="TreeGrafter"/>
</dbReference>
<evidence type="ECO:0000313" key="3">
    <source>
        <dbReference type="EMBL" id="KHJ33297.1"/>
    </source>
</evidence>
<dbReference type="SUPFAM" id="SSF53474">
    <property type="entry name" value="alpha/beta-Hydrolases"/>
    <property type="match status" value="1"/>
</dbReference>
<feature type="domain" description="AB hydrolase-1" evidence="2">
    <location>
        <begin position="71"/>
        <end position="402"/>
    </location>
</feature>
<comment type="similarity">
    <text evidence="1">Belongs to the AB hydrolase superfamily. MetX family.</text>
</comment>
<dbReference type="AlphaFoldDB" id="A0A0B1P3R9"/>
<name>A0A0B1P3R9_UNCNE</name>
<dbReference type="NCBIfam" id="NF001209">
    <property type="entry name" value="PRK00175.1"/>
    <property type="match status" value="1"/>
</dbReference>
<dbReference type="InterPro" id="IPR029058">
    <property type="entry name" value="AB_hydrolase_fold"/>
</dbReference>
<dbReference type="PANTHER" id="PTHR32268:SF16">
    <property type="entry name" value="SERINE O-SUCCINYLTRANSFERASE"/>
    <property type="match status" value="1"/>
</dbReference>
<dbReference type="EMBL" id="JNVN01001524">
    <property type="protein sequence ID" value="KHJ33297.1"/>
    <property type="molecule type" value="Genomic_DNA"/>
</dbReference>
<dbReference type="Proteomes" id="UP000030854">
    <property type="component" value="Unassembled WGS sequence"/>
</dbReference>